<dbReference type="RefSeq" id="WP_254098963.1">
    <property type="nucleotide sequence ID" value="NZ_JANATA010000004.1"/>
</dbReference>
<accession>A0AA42BP32</accession>
<proteinExistence type="predicted"/>
<name>A0AA42BP32_9ALTE</name>
<dbReference type="InterPro" id="IPR016875">
    <property type="entry name" value="UCP028200"/>
</dbReference>
<dbReference type="AlphaFoldDB" id="A0AA42BP32"/>
<keyword evidence="2" id="KW-1185">Reference proteome</keyword>
<evidence type="ECO:0000313" key="1">
    <source>
        <dbReference type="EMBL" id="MCP3428021.1"/>
    </source>
</evidence>
<organism evidence="1 2">
    <name type="scientific">Opacimonas viscosa</name>
    <dbReference type="NCBI Taxonomy" id="2961944"/>
    <lineage>
        <taxon>Bacteria</taxon>
        <taxon>Pseudomonadati</taxon>
        <taxon>Pseudomonadota</taxon>
        <taxon>Gammaproteobacteria</taxon>
        <taxon>Alteromonadales</taxon>
        <taxon>Alteromonadaceae</taxon>
        <taxon>Opacimonas</taxon>
    </lineage>
</organism>
<sequence length="297" mass="34545">MKSFVQQSGLFARVLPSSRHYKKSFVVVALLLLLSGCAGKLAYNNADFIISWYLSDYIEFTPKQEPIVKAKIDSWLAWHRSTQMPQYLNQLTRLKQQIEGGTITAEELRKHSDQVDTYWSTVREYIATDVSDFAMTLDISQMSQLFVTLADKREENIVDFKKRTKKQPKRAERLIENFAERLGYVTDEQRQIVNTYAAQLHSTYDMWMTHNANVQAEFRRILIAKDFIPDSAQQLETLMLNTDAMRSANYSKARNENKQLYINMLSDMFPTLEPTQRKNLIAEIDTYIDLVQDIIAN</sequence>
<dbReference type="Pfam" id="PF19795">
    <property type="entry name" value="DUF6279"/>
    <property type="match status" value="1"/>
</dbReference>
<dbReference type="PIRSF" id="PIRSF028200">
    <property type="entry name" value="UCP028200"/>
    <property type="match status" value="1"/>
</dbReference>
<evidence type="ECO:0000313" key="2">
    <source>
        <dbReference type="Proteomes" id="UP001165413"/>
    </source>
</evidence>
<reference evidence="1" key="1">
    <citation type="submission" date="2022-07" db="EMBL/GenBank/DDBJ databases">
        <title>Characterization of the Novel Bacterium Alteromonas immobilis LMIT006 and Alteromonas gregis LMIT007.</title>
        <authorList>
            <person name="Lin X."/>
        </authorList>
    </citation>
    <scope>NUCLEOTIDE SEQUENCE</scope>
    <source>
        <strain evidence="1">LMIT007</strain>
    </source>
</reference>
<dbReference type="EMBL" id="JANATA010000004">
    <property type="protein sequence ID" value="MCP3428021.1"/>
    <property type="molecule type" value="Genomic_DNA"/>
</dbReference>
<keyword evidence="1" id="KW-0449">Lipoprotein</keyword>
<gene>
    <name evidence="1" type="ORF">NLF92_03555</name>
</gene>
<comment type="caution">
    <text evidence="1">The sequence shown here is derived from an EMBL/GenBank/DDBJ whole genome shotgun (WGS) entry which is preliminary data.</text>
</comment>
<protein>
    <submittedName>
        <fullName evidence="1">DUF6279 family lipoprotein</fullName>
    </submittedName>
</protein>
<dbReference type="Proteomes" id="UP001165413">
    <property type="component" value="Unassembled WGS sequence"/>
</dbReference>